<dbReference type="InterPro" id="IPR017226">
    <property type="entry name" value="BHMT-like"/>
</dbReference>
<evidence type="ECO:0000256" key="1">
    <source>
        <dbReference type="ARBA" id="ARBA00005137"/>
    </source>
</evidence>
<comment type="caution">
    <text evidence="8">The sequence shown here is derived from an EMBL/GenBank/DDBJ whole genome shotgun (WGS) entry which is preliminary data.</text>
</comment>
<dbReference type="PANTHER" id="PTHR46120">
    <property type="entry name" value="BETAINE--HOMOCYSTEINE S-METHYLTRANSFERASE 1"/>
    <property type="match status" value="1"/>
</dbReference>
<dbReference type="Gene3D" id="3.20.20.330">
    <property type="entry name" value="Homocysteine-binding-like domain"/>
    <property type="match status" value="2"/>
</dbReference>
<keyword evidence="4 6" id="KW-0479">Metal-binding</keyword>
<gene>
    <name evidence="8" type="primary">bhmt_3</name>
    <name evidence="8" type="ORF">FJT64_014965</name>
</gene>
<dbReference type="GO" id="GO:0032259">
    <property type="term" value="P:methylation"/>
    <property type="evidence" value="ECO:0007669"/>
    <property type="project" value="UniProtKB-KW"/>
</dbReference>
<comment type="pathway">
    <text evidence="1">Amino-acid biosynthesis; L-methionine biosynthesis via de novo pathway; L-methionine from L-homocysteine (BhmT route): step 1/1.</text>
</comment>
<keyword evidence="3 8" id="KW-0808">Transferase</keyword>
<proteinExistence type="predicted"/>
<dbReference type="InterPro" id="IPR036589">
    <property type="entry name" value="HCY_dom_sf"/>
</dbReference>
<dbReference type="Proteomes" id="UP000440578">
    <property type="component" value="Unassembled WGS sequence"/>
</dbReference>
<evidence type="ECO:0000256" key="2">
    <source>
        <dbReference type="ARBA" id="ARBA00022603"/>
    </source>
</evidence>
<dbReference type="OrthoDB" id="261426at2759"/>
<evidence type="ECO:0000259" key="7">
    <source>
        <dbReference type="Pfam" id="PF02574"/>
    </source>
</evidence>
<feature type="domain" description="Hcy-binding" evidence="7">
    <location>
        <begin position="109"/>
        <end position="261"/>
    </location>
</feature>
<dbReference type="GO" id="GO:0008270">
    <property type="term" value="F:zinc ion binding"/>
    <property type="evidence" value="ECO:0007669"/>
    <property type="project" value="InterPro"/>
</dbReference>
<protein>
    <submittedName>
        <fullName evidence="8">Betaine--homocysteine S-methyltransferase 1</fullName>
    </submittedName>
</protein>
<accession>A0A6A4XGL9</accession>
<feature type="binding site" evidence="6">
    <location>
        <position position="247"/>
    </location>
    <ligand>
        <name>Zn(2+)</name>
        <dbReference type="ChEBI" id="CHEBI:29105"/>
    </ligand>
</feature>
<dbReference type="PIRSF" id="PIRSF037505">
    <property type="entry name" value="Betaine_HMT"/>
    <property type="match status" value="1"/>
</dbReference>
<evidence type="ECO:0000313" key="8">
    <source>
        <dbReference type="EMBL" id="KAF0314628.1"/>
    </source>
</evidence>
<feature type="binding site" evidence="6">
    <location>
        <position position="165"/>
    </location>
    <ligand>
        <name>Zn(2+)</name>
        <dbReference type="ChEBI" id="CHEBI:29105"/>
    </ligand>
</feature>
<dbReference type="AlphaFoldDB" id="A0A6A4XGL9"/>
<dbReference type="InterPro" id="IPR051524">
    <property type="entry name" value="BHMT"/>
</dbReference>
<reference evidence="8 9" key="1">
    <citation type="submission" date="2019-07" db="EMBL/GenBank/DDBJ databases">
        <title>Draft genome assembly of a fouling barnacle, Amphibalanus amphitrite (Darwin, 1854): The first reference genome for Thecostraca.</title>
        <authorList>
            <person name="Kim W."/>
        </authorList>
    </citation>
    <scope>NUCLEOTIDE SEQUENCE [LARGE SCALE GENOMIC DNA]</scope>
    <source>
        <strain evidence="8">SNU_AA5</strain>
        <tissue evidence="8">Soma without cirri and trophi</tissue>
    </source>
</reference>
<dbReference type="EMBL" id="VIIS01000010">
    <property type="protein sequence ID" value="KAF0314628.1"/>
    <property type="molecule type" value="Genomic_DNA"/>
</dbReference>
<dbReference type="UniPathway" id="UPA00051">
    <property type="reaction ID" value="UER00083"/>
</dbReference>
<evidence type="ECO:0000256" key="5">
    <source>
        <dbReference type="ARBA" id="ARBA00022833"/>
    </source>
</evidence>
<evidence type="ECO:0000256" key="6">
    <source>
        <dbReference type="PIRSR" id="PIRSR037505-2"/>
    </source>
</evidence>
<dbReference type="SUPFAM" id="SSF82282">
    <property type="entry name" value="Homocysteine S-methyltransferase"/>
    <property type="match status" value="1"/>
</dbReference>
<dbReference type="Pfam" id="PF02574">
    <property type="entry name" value="S-methyl_trans"/>
    <property type="match status" value="2"/>
</dbReference>
<keyword evidence="9" id="KW-1185">Reference proteome</keyword>
<evidence type="ECO:0000256" key="4">
    <source>
        <dbReference type="ARBA" id="ARBA00022723"/>
    </source>
</evidence>
<evidence type="ECO:0000313" key="9">
    <source>
        <dbReference type="Proteomes" id="UP000440578"/>
    </source>
</evidence>
<feature type="domain" description="Hcy-binding" evidence="7">
    <location>
        <begin position="23"/>
        <end position="102"/>
    </location>
</feature>
<dbReference type="InterPro" id="IPR003726">
    <property type="entry name" value="HCY_dom"/>
</dbReference>
<dbReference type="GO" id="GO:0047150">
    <property type="term" value="F:betaine-homocysteine S-methyltransferase activity"/>
    <property type="evidence" value="ECO:0007669"/>
    <property type="project" value="TreeGrafter"/>
</dbReference>
<dbReference type="GO" id="GO:0009086">
    <property type="term" value="P:methionine biosynthetic process"/>
    <property type="evidence" value="ECO:0007669"/>
    <property type="project" value="InterPro"/>
</dbReference>
<feature type="binding site" evidence="6">
    <location>
        <position position="246"/>
    </location>
    <ligand>
        <name>Zn(2+)</name>
        <dbReference type="ChEBI" id="CHEBI:29105"/>
    </ligand>
</feature>
<keyword evidence="2 8" id="KW-0489">Methyltransferase</keyword>
<evidence type="ECO:0000256" key="3">
    <source>
        <dbReference type="ARBA" id="ARBA00022679"/>
    </source>
</evidence>
<keyword evidence="5 6" id="KW-0862">Zinc</keyword>
<name>A0A6A4XGL9_AMPAM</name>
<comment type="cofactor">
    <cofactor evidence="6">
        <name>Zn(2+)</name>
        <dbReference type="ChEBI" id="CHEBI:29105"/>
    </cofactor>
    <text evidence="6">Binds 1 zinc ion per subunit.</text>
</comment>
<organism evidence="8 9">
    <name type="scientific">Amphibalanus amphitrite</name>
    <name type="common">Striped barnacle</name>
    <name type="synonym">Balanus amphitrite</name>
    <dbReference type="NCBI Taxonomy" id="1232801"/>
    <lineage>
        <taxon>Eukaryota</taxon>
        <taxon>Metazoa</taxon>
        <taxon>Ecdysozoa</taxon>
        <taxon>Arthropoda</taxon>
        <taxon>Crustacea</taxon>
        <taxon>Multicrustacea</taxon>
        <taxon>Cirripedia</taxon>
        <taxon>Thoracica</taxon>
        <taxon>Thoracicalcarea</taxon>
        <taxon>Balanomorpha</taxon>
        <taxon>Balanoidea</taxon>
        <taxon>Balanidae</taxon>
        <taxon>Amphibalaninae</taxon>
        <taxon>Amphibalanus</taxon>
    </lineage>
</organism>
<sequence length="325" mass="35324">MMPGSSTSNAKKGLLERLQDGVVIGDGGMMSEMCRRGYAITGIWTPEVCVQHPSAVRELHREFARAGAGVLQALNFYSNDQKMKERGLDCTVEDINRAACRYLYSFIWLFDIHEMELAITAGRSTGLPVVACMTIGTRGDRNGVTPEQCALRMASAGADVVGMNCAVGPRNALATIRRMRIALESAGLSRPLIVQPNGLKTPDDGTEAHHLPGWPLAMEPHVMNRLEARAFAREAYKEGVRYIGGCCYSTVYHIRAMAEELQEEAGGVAPLASHSGGWAPELANNDDPQLAKRSTKEYWMNVCPTAVEPKPAAEFMAGWADCCGC</sequence>
<dbReference type="PANTHER" id="PTHR46120:SF1">
    <property type="entry name" value="HCY-BINDING DOMAIN-CONTAINING PROTEIN"/>
    <property type="match status" value="1"/>
</dbReference>